<dbReference type="AlphaFoldDB" id="A0A1H8IQT7"/>
<feature type="binding site" evidence="4">
    <location>
        <position position="22"/>
    </location>
    <ligand>
        <name>Zn(2+)</name>
        <dbReference type="ChEBI" id="CHEBI:29105"/>
        <label>1</label>
    </ligand>
</feature>
<name>A0A1H8IQT7_9BACI</name>
<evidence type="ECO:0000256" key="3">
    <source>
        <dbReference type="PIRSR" id="PIRSR601559-50"/>
    </source>
</evidence>
<dbReference type="PIRSF" id="PIRSF016839">
    <property type="entry name" value="PhP"/>
    <property type="match status" value="1"/>
</dbReference>
<feature type="binding site" evidence="4">
    <location>
        <position position="199"/>
    </location>
    <ligand>
        <name>Zn(2+)</name>
        <dbReference type="ChEBI" id="CHEBI:29105"/>
        <label>2</label>
    </ligand>
</feature>
<feature type="modified residue" description="N6-carboxylysine" evidence="3 5">
    <location>
        <position position="137"/>
    </location>
</feature>
<dbReference type="PANTHER" id="PTHR10819:SF3">
    <property type="entry name" value="PHOSPHOTRIESTERASE-RELATED PROTEIN"/>
    <property type="match status" value="1"/>
</dbReference>
<dbReference type="GO" id="GO:0008270">
    <property type="term" value="F:zinc ion binding"/>
    <property type="evidence" value="ECO:0007669"/>
    <property type="project" value="InterPro"/>
</dbReference>
<dbReference type="Proteomes" id="UP000198553">
    <property type="component" value="Unassembled WGS sequence"/>
</dbReference>
<comment type="similarity">
    <text evidence="5">Belongs to the metallo-dependent hydrolases superfamily. Phosphotriesterase family.</text>
</comment>
<dbReference type="OrthoDB" id="105927at2"/>
<proteinExistence type="inferred from homology"/>
<organism evidence="6 7">
    <name type="scientific">Mesobacillus persicus</name>
    <dbReference type="NCBI Taxonomy" id="930146"/>
    <lineage>
        <taxon>Bacteria</taxon>
        <taxon>Bacillati</taxon>
        <taxon>Bacillota</taxon>
        <taxon>Bacilli</taxon>
        <taxon>Bacillales</taxon>
        <taxon>Bacillaceae</taxon>
        <taxon>Mesobacillus</taxon>
    </lineage>
</organism>
<protein>
    <submittedName>
        <fullName evidence="6">Phosphotriesterase-related protein</fullName>
    </submittedName>
</protein>
<evidence type="ECO:0000256" key="1">
    <source>
        <dbReference type="ARBA" id="ARBA00022723"/>
    </source>
</evidence>
<evidence type="ECO:0000256" key="4">
    <source>
        <dbReference type="PIRSR" id="PIRSR601559-51"/>
    </source>
</evidence>
<gene>
    <name evidence="6" type="ORF">SAMN05192533_11834</name>
</gene>
<accession>A0A1H8IQT7</accession>
<dbReference type="InterPro" id="IPR032466">
    <property type="entry name" value="Metal_Hydrolase"/>
</dbReference>
<dbReference type="Gene3D" id="3.20.20.140">
    <property type="entry name" value="Metal-dependent hydrolases"/>
    <property type="match status" value="1"/>
</dbReference>
<dbReference type="Pfam" id="PF02126">
    <property type="entry name" value="PTE"/>
    <property type="match status" value="1"/>
</dbReference>
<feature type="binding site" evidence="4">
    <location>
        <position position="24"/>
    </location>
    <ligand>
        <name>Zn(2+)</name>
        <dbReference type="ChEBI" id="CHEBI:29105"/>
        <label>1</label>
    </ligand>
</feature>
<dbReference type="PANTHER" id="PTHR10819">
    <property type="entry name" value="PHOSPHOTRIESTERASE-RELATED"/>
    <property type="match status" value="1"/>
</dbReference>
<feature type="binding site" evidence="4">
    <location>
        <position position="256"/>
    </location>
    <ligand>
        <name>Zn(2+)</name>
        <dbReference type="ChEBI" id="CHEBI:29105"/>
        <label>1</label>
    </ligand>
</feature>
<keyword evidence="7" id="KW-1185">Reference proteome</keyword>
<evidence type="ECO:0000256" key="5">
    <source>
        <dbReference type="PROSITE-ProRule" id="PRU00679"/>
    </source>
</evidence>
<feature type="binding site" description="via carbamate group" evidence="4">
    <location>
        <position position="137"/>
    </location>
    <ligand>
        <name>Zn(2+)</name>
        <dbReference type="ChEBI" id="CHEBI:29105"/>
        <label>2</label>
    </ligand>
</feature>
<dbReference type="GO" id="GO:0016787">
    <property type="term" value="F:hydrolase activity"/>
    <property type="evidence" value="ECO:0007669"/>
    <property type="project" value="UniProtKB-KW"/>
</dbReference>
<dbReference type="InterPro" id="IPR001559">
    <property type="entry name" value="Phosphotriesterase"/>
</dbReference>
<dbReference type="EMBL" id="FOBW01000018">
    <property type="protein sequence ID" value="SEN71270.1"/>
    <property type="molecule type" value="Genomic_DNA"/>
</dbReference>
<keyword evidence="2" id="KW-0378">Hydrolase</keyword>
<evidence type="ECO:0000256" key="2">
    <source>
        <dbReference type="ARBA" id="ARBA00022801"/>
    </source>
</evidence>
<keyword evidence="1 4" id="KW-0479">Metal-binding</keyword>
<dbReference type="CDD" id="cd00530">
    <property type="entry name" value="PTE"/>
    <property type="match status" value="1"/>
</dbReference>
<feature type="binding site" evidence="4">
    <location>
        <position position="170"/>
    </location>
    <ligand>
        <name>Zn(2+)</name>
        <dbReference type="ChEBI" id="CHEBI:29105"/>
        <label>2</label>
    </ligand>
</feature>
<dbReference type="STRING" id="930146.SAMN05192533_11834"/>
<dbReference type="SUPFAM" id="SSF51556">
    <property type="entry name" value="Metallo-dependent hydrolases"/>
    <property type="match status" value="1"/>
</dbReference>
<comment type="cofactor">
    <cofactor evidence="4">
        <name>a divalent metal cation</name>
        <dbReference type="ChEBI" id="CHEBI:60240"/>
    </cofactor>
    <text evidence="4">Binds 2 divalent metal cations per subunit.</text>
</comment>
<evidence type="ECO:0000313" key="6">
    <source>
        <dbReference type="EMBL" id="SEN71270.1"/>
    </source>
</evidence>
<feature type="binding site" description="via carbamate group" evidence="4">
    <location>
        <position position="137"/>
    </location>
    <ligand>
        <name>Zn(2+)</name>
        <dbReference type="ChEBI" id="CHEBI:29105"/>
        <label>1</label>
    </ligand>
</feature>
<reference evidence="7" key="1">
    <citation type="submission" date="2016-10" db="EMBL/GenBank/DDBJ databases">
        <authorList>
            <person name="Varghese N."/>
            <person name="Submissions S."/>
        </authorList>
    </citation>
    <scope>NUCLEOTIDE SEQUENCE [LARGE SCALE GENOMIC DNA]</scope>
    <source>
        <strain evidence="7">B48,IBRC-M 10115,DSM 25386,CECT 8001</strain>
    </source>
</reference>
<sequence length="341" mass="38282">MVMINTVTGQVNSSELGLTLIHEHMRVRSESVFVQFPHLYDEEKEFAKAVAQVNKVKALGVKTICDPTVMELGRDIRFIERVSRETGVQIIAATGIYSYHYIPPHFQNRDIDYMADLFVHDIEVGIQNTSIKAGFLKCAADAQGITPDVEKVIRAAARAHKKTGVPIMTHSHPGAGTGLNQLEILTEEGVDPSRILIGHTGDTDNMEYILRVLEYGSFIGMDRYGLTSECSTENRNTTVIELAKKGYADRMFLSQDHCCSIDWYPEEVPGLMFPKWTMSFVLEEIIPELRTSGVTEEQINLMMVENARHWFEGNNQSTNLSNTKIGGVEFGIPSRKQHESN</sequence>
<evidence type="ECO:0000313" key="7">
    <source>
        <dbReference type="Proteomes" id="UP000198553"/>
    </source>
</evidence>
<dbReference type="RefSeq" id="WP_090749521.1">
    <property type="nucleotide sequence ID" value="NZ_FOBW01000018.1"/>
</dbReference>
<dbReference type="PROSITE" id="PS51347">
    <property type="entry name" value="PHOSPHOTRIESTERASE_2"/>
    <property type="match status" value="1"/>
</dbReference>